<evidence type="ECO:0000256" key="1">
    <source>
        <dbReference type="SAM" id="MobiDB-lite"/>
    </source>
</evidence>
<gene>
    <name evidence="2" type="ORF">HMPREF9439_00739</name>
</gene>
<feature type="region of interest" description="Disordered" evidence="1">
    <location>
        <begin position="232"/>
        <end position="260"/>
    </location>
</feature>
<organism evidence="2 3">
    <name type="scientific">Parasutterella excrementihominis YIT 11859</name>
    <dbReference type="NCBI Taxonomy" id="762966"/>
    <lineage>
        <taxon>Bacteria</taxon>
        <taxon>Pseudomonadati</taxon>
        <taxon>Pseudomonadota</taxon>
        <taxon>Betaproteobacteria</taxon>
        <taxon>Burkholderiales</taxon>
        <taxon>Sutterellaceae</taxon>
        <taxon>Parasutterella</taxon>
    </lineage>
</organism>
<feature type="compositionally biased region" description="Basic residues" evidence="1">
    <location>
        <begin position="245"/>
        <end position="260"/>
    </location>
</feature>
<dbReference type="AlphaFoldDB" id="F3QIJ0"/>
<comment type="caution">
    <text evidence="2">The sequence shown here is derived from an EMBL/GenBank/DDBJ whole genome shotgun (WGS) entry which is preliminary data.</text>
</comment>
<dbReference type="eggNOG" id="ENOG502ZCGB">
    <property type="taxonomic scope" value="Bacteria"/>
</dbReference>
<reference evidence="2 3" key="1">
    <citation type="submission" date="2011-02" db="EMBL/GenBank/DDBJ databases">
        <authorList>
            <person name="Weinstock G."/>
            <person name="Sodergren E."/>
            <person name="Clifton S."/>
            <person name="Fulton L."/>
            <person name="Fulton B."/>
            <person name="Courtney L."/>
            <person name="Fronick C."/>
            <person name="Harrison M."/>
            <person name="Strong C."/>
            <person name="Farmer C."/>
            <person name="Delahaunty K."/>
            <person name="Markovic C."/>
            <person name="Hall O."/>
            <person name="Minx P."/>
            <person name="Tomlinson C."/>
            <person name="Mitreva M."/>
            <person name="Hou S."/>
            <person name="Chen J."/>
            <person name="Wollam A."/>
            <person name="Pepin K.H."/>
            <person name="Johnson M."/>
            <person name="Bhonagiri V."/>
            <person name="Zhang X."/>
            <person name="Suruliraj S."/>
            <person name="Warren W."/>
            <person name="Chinwalla A."/>
            <person name="Mardis E.R."/>
            <person name="Wilson R.K."/>
        </authorList>
    </citation>
    <scope>NUCLEOTIDE SEQUENCE [LARGE SCALE GENOMIC DNA]</scope>
    <source>
        <strain evidence="2 3">YIT 11859</strain>
    </source>
</reference>
<evidence type="ECO:0000313" key="2">
    <source>
        <dbReference type="EMBL" id="EGG56386.1"/>
    </source>
</evidence>
<dbReference type="Proteomes" id="UP000005156">
    <property type="component" value="Unassembled WGS sequence"/>
</dbReference>
<keyword evidence="3" id="KW-1185">Reference proteome</keyword>
<protein>
    <recommendedName>
        <fullName evidence="4">Uracil-DNA glycosylase-like domain-containing protein</fullName>
    </recommendedName>
</protein>
<name>F3QIJ0_9BURK</name>
<dbReference type="EMBL" id="AFBP01000017">
    <property type="protein sequence ID" value="EGG56386.1"/>
    <property type="molecule type" value="Genomic_DNA"/>
</dbReference>
<accession>F3QIJ0</accession>
<proteinExistence type="predicted"/>
<dbReference type="HOGENOM" id="CLU_094873_0_0_4"/>
<evidence type="ECO:0008006" key="4">
    <source>
        <dbReference type="Google" id="ProtNLM"/>
    </source>
</evidence>
<evidence type="ECO:0000313" key="3">
    <source>
        <dbReference type="Proteomes" id="UP000005156"/>
    </source>
</evidence>
<feature type="compositionally biased region" description="Basic and acidic residues" evidence="1">
    <location>
        <begin position="232"/>
        <end position="244"/>
    </location>
</feature>
<sequence length="260" mass="29452">MKNHSLFEKYRSVIVSFRDVKDRKNLLLEDSGEERIYYAPFDYVNPEARLFIVGITPGEIQMNNMLVEAARLIHQGLSDDEVLRRCKAVGSFSGPMRKNLVELMDEAGIAEFLDVETTAQLFSNKQELVNLTSCIRYPTFAVKNGKESNFNAEIKQGTELFEFASTLTLEELSKAPNAVLLPLGPKVQHYLEKVVKGTQFENRLLPELPHPSGANAERIAYFLGRKNKETLSSRTNPEKLDNSKKNIKKILRSLKTKGSK</sequence>